<dbReference type="Proteomes" id="UP000711488">
    <property type="component" value="Unassembled WGS sequence"/>
</dbReference>
<comment type="subcellular location">
    <subcellularLocation>
        <location evidence="1">Cell membrane</location>
        <topology evidence="1">Multi-pass membrane protein</topology>
    </subcellularLocation>
</comment>
<keyword evidence="6 9" id="KW-0675">Receptor</keyword>
<organism evidence="9">
    <name type="scientific">Hyalella azteca</name>
    <name type="common">Amphipod</name>
    <dbReference type="NCBI Taxonomy" id="294128"/>
    <lineage>
        <taxon>Eukaryota</taxon>
        <taxon>Metazoa</taxon>
        <taxon>Ecdysozoa</taxon>
        <taxon>Arthropoda</taxon>
        <taxon>Crustacea</taxon>
        <taxon>Multicrustacea</taxon>
        <taxon>Malacostraca</taxon>
        <taxon>Eumalacostraca</taxon>
        <taxon>Peracarida</taxon>
        <taxon>Amphipoda</taxon>
        <taxon>Senticaudata</taxon>
        <taxon>Talitrida</taxon>
        <taxon>Talitroidea</taxon>
        <taxon>Hyalellidae</taxon>
        <taxon>Hyalella</taxon>
    </lineage>
</organism>
<protein>
    <submittedName>
        <fullName evidence="9">Ionotropic receptor 212</fullName>
    </submittedName>
</protein>
<evidence type="ECO:0000256" key="1">
    <source>
        <dbReference type="ARBA" id="ARBA00004651"/>
    </source>
</evidence>
<accession>A0A6A0GNN8</accession>
<dbReference type="AlphaFoldDB" id="A0A6A0GNN8"/>
<keyword evidence="3 8" id="KW-0812">Transmembrane</keyword>
<dbReference type="PANTHER" id="PTHR42643">
    <property type="entry name" value="IONOTROPIC RECEPTOR 20A-RELATED"/>
    <property type="match status" value="1"/>
</dbReference>
<reference evidence="9" key="3">
    <citation type="submission" date="2019-06" db="EMBL/GenBank/DDBJ databases">
        <authorList>
            <person name="Poynton C."/>
            <person name="Hasenbein S."/>
            <person name="Benoit J.B."/>
            <person name="Sepulveda M.S."/>
            <person name="Poelchau M.F."/>
            <person name="Murali S.C."/>
            <person name="Chen S."/>
            <person name="Glastad K.M."/>
            <person name="Werren J.H."/>
            <person name="Vineis J.H."/>
            <person name="Bowen J.L."/>
            <person name="Friedrich M."/>
            <person name="Jones J."/>
            <person name="Robertson H.M."/>
            <person name="Feyereisen R."/>
            <person name="Mechler-Hickson A."/>
            <person name="Mathers N."/>
            <person name="Lee C.E."/>
            <person name="Colbourne J.K."/>
            <person name="Biales A."/>
            <person name="Johnston J.S."/>
            <person name="Wellborn G.A."/>
            <person name="Rosendale A.J."/>
            <person name="Cridge A.G."/>
            <person name="Munoz-Torres M.C."/>
            <person name="Bain P.A."/>
            <person name="Manny A.R."/>
            <person name="Major K.M."/>
            <person name="Lambert F.N."/>
            <person name="Vulpe C.D."/>
            <person name="Tuck P."/>
            <person name="Blalock B.J."/>
            <person name="Lin Y.-Y."/>
            <person name="Smith M.E."/>
            <person name="Ochoa-Acuna H."/>
            <person name="Chen M.-J.M."/>
            <person name="Childers C.P."/>
            <person name="Qu J."/>
            <person name="Dugan S."/>
            <person name="Lee S.L."/>
            <person name="Chao H."/>
            <person name="Dinh H."/>
            <person name="Han Y."/>
            <person name="Doddapaneni H."/>
            <person name="Worley K.C."/>
            <person name="Muzny D.M."/>
            <person name="Gibbs R.A."/>
            <person name="Richards S."/>
        </authorList>
    </citation>
    <scope>NUCLEOTIDE SEQUENCE</scope>
    <source>
        <strain evidence="9">HAZT.00-mixed</strain>
        <tissue evidence="9">Whole organism</tissue>
    </source>
</reference>
<proteinExistence type="predicted"/>
<evidence type="ECO:0000256" key="2">
    <source>
        <dbReference type="ARBA" id="ARBA00022475"/>
    </source>
</evidence>
<keyword evidence="4 8" id="KW-1133">Transmembrane helix</keyword>
<keyword evidence="5 8" id="KW-0472">Membrane</keyword>
<keyword evidence="2" id="KW-1003">Cell membrane</keyword>
<evidence type="ECO:0000256" key="4">
    <source>
        <dbReference type="ARBA" id="ARBA00022989"/>
    </source>
</evidence>
<evidence type="ECO:0000256" key="6">
    <source>
        <dbReference type="ARBA" id="ARBA00023170"/>
    </source>
</evidence>
<evidence type="ECO:0000313" key="9">
    <source>
        <dbReference type="EMBL" id="KAA0183283.1"/>
    </source>
</evidence>
<feature type="transmembrane region" description="Helical" evidence="8">
    <location>
        <begin position="95"/>
        <end position="117"/>
    </location>
</feature>
<sequence>VLTSRTAYIDSTLALEVRASMRGRQKFHLGREKFFAQSYTIACTKGAPFRIAFNSLLSQMVESGLINKWKKEQLDKISSKTIESEPNPTEAITLAHLQGAFFVYALGCGSAALAFCAERLHSQRKRSGAPTASTLVKTLMNNQDL</sequence>
<dbReference type="EMBL" id="JQDR03017966">
    <property type="protein sequence ID" value="KAA0183283.1"/>
    <property type="molecule type" value="Genomic_DNA"/>
</dbReference>
<comment type="caution">
    <text evidence="9">The sequence shown here is derived from an EMBL/GenBank/DDBJ whole genome shotgun (WGS) entry which is preliminary data.</text>
</comment>
<evidence type="ECO:0000256" key="5">
    <source>
        <dbReference type="ARBA" id="ARBA00023136"/>
    </source>
</evidence>
<evidence type="ECO:0000256" key="3">
    <source>
        <dbReference type="ARBA" id="ARBA00022692"/>
    </source>
</evidence>
<feature type="non-terminal residue" evidence="9">
    <location>
        <position position="1"/>
    </location>
</feature>
<reference evidence="9" key="2">
    <citation type="journal article" date="2018" name="Environ. Sci. Technol.">
        <title>The Toxicogenome of Hyalella azteca: A Model for Sediment Ecotoxicology and Evolutionary Toxicology.</title>
        <authorList>
            <person name="Poynton H.C."/>
            <person name="Hasenbein S."/>
            <person name="Benoit J.B."/>
            <person name="Sepulveda M.S."/>
            <person name="Poelchau M.F."/>
            <person name="Hughes D.S.T."/>
            <person name="Murali S.C."/>
            <person name="Chen S."/>
            <person name="Glastad K.M."/>
            <person name="Goodisman M.A.D."/>
            <person name="Werren J.H."/>
            <person name="Vineis J.H."/>
            <person name="Bowen J.L."/>
            <person name="Friedrich M."/>
            <person name="Jones J."/>
            <person name="Robertson H.M."/>
            <person name="Feyereisen R."/>
            <person name="Mechler-Hickson A."/>
            <person name="Mathers N."/>
            <person name="Lee C.E."/>
            <person name="Colbourne J.K."/>
            <person name="Biales A."/>
            <person name="Johnston J.S."/>
            <person name="Wellborn G.A."/>
            <person name="Rosendale A.J."/>
            <person name="Cridge A.G."/>
            <person name="Munoz-Torres M.C."/>
            <person name="Bain P.A."/>
            <person name="Manny A.R."/>
            <person name="Major K.M."/>
            <person name="Lambert F.N."/>
            <person name="Vulpe C.D."/>
            <person name="Tuck P."/>
            <person name="Blalock B.J."/>
            <person name="Lin Y.Y."/>
            <person name="Smith M.E."/>
            <person name="Ochoa-Acuna H."/>
            <person name="Chen M.M."/>
            <person name="Childers C.P."/>
            <person name="Qu J."/>
            <person name="Dugan S."/>
            <person name="Lee S.L."/>
            <person name="Chao H."/>
            <person name="Dinh H."/>
            <person name="Han Y."/>
            <person name="Doddapaneni H."/>
            <person name="Worley K.C."/>
            <person name="Muzny D.M."/>
            <person name="Gibbs R.A."/>
            <person name="Richards S."/>
        </authorList>
    </citation>
    <scope>NUCLEOTIDE SEQUENCE</scope>
    <source>
        <strain evidence="9">HAZT.00-mixed</strain>
        <tissue evidence="9">Whole organism</tissue>
    </source>
</reference>
<dbReference type="GO" id="GO:0005886">
    <property type="term" value="C:plasma membrane"/>
    <property type="evidence" value="ECO:0007669"/>
    <property type="project" value="UniProtKB-SubCell"/>
</dbReference>
<dbReference type="InterPro" id="IPR052192">
    <property type="entry name" value="Insect_Ionotropic_Sensory_Rcpt"/>
</dbReference>
<dbReference type="SUPFAM" id="SSF53850">
    <property type="entry name" value="Periplasmic binding protein-like II"/>
    <property type="match status" value="1"/>
</dbReference>
<name>A0A6A0GNN8_HYAAZ</name>
<evidence type="ECO:0000256" key="8">
    <source>
        <dbReference type="SAM" id="Phobius"/>
    </source>
</evidence>
<reference evidence="9" key="1">
    <citation type="submission" date="2014-08" db="EMBL/GenBank/DDBJ databases">
        <authorList>
            <person name="Murali S."/>
            <person name="Richards S."/>
            <person name="Bandaranaike D."/>
            <person name="Bellair M."/>
            <person name="Blankenburg K."/>
            <person name="Chao H."/>
            <person name="Dinh H."/>
            <person name="Doddapaneni H."/>
            <person name="Dugan-Rocha S."/>
            <person name="Elkadiri S."/>
            <person name="Gnanaolivu R."/>
            <person name="Hughes D."/>
            <person name="Lee S."/>
            <person name="Li M."/>
            <person name="Ming W."/>
            <person name="Munidasa M."/>
            <person name="Muniz J."/>
            <person name="Nguyen L."/>
            <person name="Osuji N."/>
            <person name="Pu L.-L."/>
            <person name="Puazo M."/>
            <person name="Skinner E."/>
            <person name="Qu C."/>
            <person name="Quiroz J."/>
            <person name="Raj R."/>
            <person name="Weissenberger G."/>
            <person name="Xin Y."/>
            <person name="Zou X."/>
            <person name="Han Y."/>
            <person name="Worley K."/>
            <person name="Muzny D."/>
            <person name="Gibbs R."/>
        </authorList>
    </citation>
    <scope>NUCLEOTIDE SEQUENCE</scope>
    <source>
        <strain evidence="9">HAZT.00-mixed</strain>
        <tissue evidence="9">Whole organism</tissue>
    </source>
</reference>
<keyword evidence="7" id="KW-0325">Glycoprotein</keyword>
<evidence type="ECO:0000256" key="7">
    <source>
        <dbReference type="ARBA" id="ARBA00023180"/>
    </source>
</evidence>
<gene>
    <name evidence="9" type="ORF">HAZT_HAZT008449</name>
</gene>
<dbReference type="PANTHER" id="PTHR42643:SF24">
    <property type="entry name" value="IONOTROPIC RECEPTOR 60A"/>
    <property type="match status" value="1"/>
</dbReference>